<dbReference type="Gene3D" id="2.60.210.10">
    <property type="entry name" value="Apoptosis, Tumor Necrosis Factor Receptor Associated Protein 2, Chain A"/>
    <property type="match status" value="3"/>
</dbReference>
<reference evidence="3" key="1">
    <citation type="journal article" date="2023" name="Science">
        <title>Elucidation of the pathway for biosynthesis of saponin adjuvants from the soapbark tree.</title>
        <authorList>
            <person name="Reed J."/>
            <person name="Orme A."/>
            <person name="El-Demerdash A."/>
            <person name="Owen C."/>
            <person name="Martin L.B.B."/>
            <person name="Misra R.C."/>
            <person name="Kikuchi S."/>
            <person name="Rejzek M."/>
            <person name="Martin A.C."/>
            <person name="Harkess A."/>
            <person name="Leebens-Mack J."/>
            <person name="Louveau T."/>
            <person name="Stephenson M.J."/>
            <person name="Osbourn A."/>
        </authorList>
    </citation>
    <scope>NUCLEOTIDE SEQUENCE</scope>
    <source>
        <strain evidence="3">S10</strain>
    </source>
</reference>
<dbReference type="InterPro" id="IPR008974">
    <property type="entry name" value="TRAF-like"/>
</dbReference>
<sequence length="319" mass="36848">MQQLDTTPVERNSKRPKIIVKTPRLLEDKDSDLSNPNNPDAGSDGIVRSVREPRPAHYILKIQSYSLLAECGLEKYESGVFEVGGYKWRLTFYPNGKKKSNGNSGHISLYLTMAEVDKLPVGWEVYVSFKLFLQDQLRDKYLTFQDTYEDVRRFTAMRTEWGFQGFLSLDTFKDAANGYLVDDCCVFGAEILVVQFTGRWECLTMVKEPVNSTFRWEIKNFSTMDREFYWSELFTLGESKWKLSIYPQGDSRVRGDQVNSNHLERTVKKWFDAGHNSIWGFSSFISLKDFKDASKGYIFNDTIIVEGQASIMSVTEDFQ</sequence>
<dbReference type="SUPFAM" id="SSF49599">
    <property type="entry name" value="TRAF domain-like"/>
    <property type="match status" value="2"/>
</dbReference>
<evidence type="ECO:0000313" key="4">
    <source>
        <dbReference type="Proteomes" id="UP001163823"/>
    </source>
</evidence>
<dbReference type="EMBL" id="JARAOO010000003">
    <property type="protein sequence ID" value="KAJ7974631.1"/>
    <property type="molecule type" value="Genomic_DNA"/>
</dbReference>
<feature type="region of interest" description="Disordered" evidence="1">
    <location>
        <begin position="1"/>
        <end position="47"/>
    </location>
</feature>
<name>A0AAD7VG42_QUISA</name>
<dbReference type="InterPro" id="IPR002083">
    <property type="entry name" value="MATH/TRAF_dom"/>
</dbReference>
<dbReference type="SMART" id="SM00061">
    <property type="entry name" value="MATH"/>
    <property type="match status" value="2"/>
</dbReference>
<organism evidence="3 4">
    <name type="scientific">Quillaja saponaria</name>
    <name type="common">Soap bark tree</name>
    <dbReference type="NCBI Taxonomy" id="32244"/>
    <lineage>
        <taxon>Eukaryota</taxon>
        <taxon>Viridiplantae</taxon>
        <taxon>Streptophyta</taxon>
        <taxon>Embryophyta</taxon>
        <taxon>Tracheophyta</taxon>
        <taxon>Spermatophyta</taxon>
        <taxon>Magnoliopsida</taxon>
        <taxon>eudicotyledons</taxon>
        <taxon>Gunneridae</taxon>
        <taxon>Pentapetalae</taxon>
        <taxon>rosids</taxon>
        <taxon>fabids</taxon>
        <taxon>Fabales</taxon>
        <taxon>Quillajaceae</taxon>
        <taxon>Quillaja</taxon>
    </lineage>
</organism>
<feature type="domain" description="MATH" evidence="2">
    <location>
        <begin position="211"/>
        <end position="309"/>
    </location>
</feature>
<dbReference type="KEGG" id="qsa:O6P43_004673"/>
<evidence type="ECO:0000313" key="3">
    <source>
        <dbReference type="EMBL" id="KAJ7974631.1"/>
    </source>
</evidence>
<evidence type="ECO:0000259" key="2">
    <source>
        <dbReference type="PROSITE" id="PS50144"/>
    </source>
</evidence>
<dbReference type="PANTHER" id="PTHR46162:SF40">
    <property type="entry name" value="TRAF-LIKE FAMILY PROTEIN"/>
    <property type="match status" value="1"/>
</dbReference>
<accession>A0AAD7VG42</accession>
<dbReference type="Pfam" id="PF22486">
    <property type="entry name" value="MATH_2"/>
    <property type="match status" value="2"/>
</dbReference>
<dbReference type="CDD" id="cd00121">
    <property type="entry name" value="MATH"/>
    <property type="match status" value="2"/>
</dbReference>
<keyword evidence="4" id="KW-1185">Reference proteome</keyword>
<gene>
    <name evidence="3" type="ORF">O6P43_004673</name>
</gene>
<evidence type="ECO:0000256" key="1">
    <source>
        <dbReference type="SAM" id="MobiDB-lite"/>
    </source>
</evidence>
<dbReference type="PROSITE" id="PS50144">
    <property type="entry name" value="MATH"/>
    <property type="match status" value="2"/>
</dbReference>
<comment type="caution">
    <text evidence="3">The sequence shown here is derived from an EMBL/GenBank/DDBJ whole genome shotgun (WGS) entry which is preliminary data.</text>
</comment>
<dbReference type="Proteomes" id="UP001163823">
    <property type="component" value="Chromosome 3"/>
</dbReference>
<protein>
    <submittedName>
        <fullName evidence="3">Ubiquitin carboxyl-terminal hydrolase</fullName>
    </submittedName>
</protein>
<proteinExistence type="predicted"/>
<keyword evidence="3" id="KW-0378">Hydrolase</keyword>
<dbReference type="GO" id="GO:0016787">
    <property type="term" value="F:hydrolase activity"/>
    <property type="evidence" value="ECO:0007669"/>
    <property type="project" value="UniProtKB-KW"/>
</dbReference>
<dbReference type="PANTHER" id="PTHR46162">
    <property type="entry name" value="TRAF-LIKE FAMILY PROTEIN"/>
    <property type="match status" value="1"/>
</dbReference>
<feature type="compositionally biased region" description="Polar residues" evidence="1">
    <location>
        <begin position="1"/>
        <end position="10"/>
    </location>
</feature>
<feature type="domain" description="MATH" evidence="2">
    <location>
        <begin position="55"/>
        <end position="191"/>
    </location>
</feature>
<dbReference type="AlphaFoldDB" id="A0AAD7VG42"/>